<dbReference type="Proteomes" id="UP000191144">
    <property type="component" value="Chromosome E"/>
</dbReference>
<dbReference type="CDD" id="cd05243">
    <property type="entry name" value="SDR_a5"/>
    <property type="match status" value="1"/>
</dbReference>
<organism evidence="2 3">
    <name type="scientific">Lachancea meyersii CBS 8951</name>
    <dbReference type="NCBI Taxonomy" id="1266667"/>
    <lineage>
        <taxon>Eukaryota</taxon>
        <taxon>Fungi</taxon>
        <taxon>Dikarya</taxon>
        <taxon>Ascomycota</taxon>
        <taxon>Saccharomycotina</taxon>
        <taxon>Saccharomycetes</taxon>
        <taxon>Saccharomycetales</taxon>
        <taxon>Saccharomycetaceae</taxon>
        <taxon>Lachancea</taxon>
    </lineage>
</organism>
<evidence type="ECO:0000313" key="3">
    <source>
        <dbReference type="Proteomes" id="UP000191144"/>
    </source>
</evidence>
<dbReference type="Gene3D" id="3.40.50.720">
    <property type="entry name" value="NAD(P)-binding Rossmann-like Domain"/>
    <property type="match status" value="1"/>
</dbReference>
<evidence type="ECO:0000259" key="1">
    <source>
        <dbReference type="Pfam" id="PF13460"/>
    </source>
</evidence>
<dbReference type="SUPFAM" id="SSF51735">
    <property type="entry name" value="NAD(P)-binding Rossmann-fold domains"/>
    <property type="match status" value="1"/>
</dbReference>
<dbReference type="EMBL" id="LT598481">
    <property type="protein sequence ID" value="SCU88676.1"/>
    <property type="molecule type" value="Genomic_DNA"/>
</dbReference>
<accession>A0A1G4JEP7</accession>
<keyword evidence="3" id="KW-1185">Reference proteome</keyword>
<dbReference type="PANTHER" id="PTHR15020">
    <property type="entry name" value="FLAVIN REDUCTASE-RELATED"/>
    <property type="match status" value="1"/>
</dbReference>
<gene>
    <name evidence="2" type="ORF">LAME_0E00760G</name>
</gene>
<sequence length="222" mass="24413">MRVAVIGANGRVGQILCQLLKKSAKFEPLAVVRDQNQKNYFEQDLGIEASLTSIEESSVAEISDALKGCEAVVWTAGAGGKGIERIFTVDLDGAMKTIEACQKGQISRFVMVSAINAEKRDAWWSTALRNYYIAKRTADFALRCSGLEYTILQPGSLGSESGTGKLCQLDQIQSKKSDFYLIQREDLAQFIQLVLENPEITAQKTIPLANGDSNMQEILQQI</sequence>
<dbReference type="Pfam" id="PF13460">
    <property type="entry name" value="NAD_binding_10"/>
    <property type="match status" value="1"/>
</dbReference>
<protein>
    <submittedName>
        <fullName evidence="2">LAME_0E00760g1_1</fullName>
    </submittedName>
</protein>
<name>A0A1G4JEP7_9SACH</name>
<dbReference type="AlphaFoldDB" id="A0A1G4JEP7"/>
<dbReference type="InterPro" id="IPR016040">
    <property type="entry name" value="NAD(P)-bd_dom"/>
</dbReference>
<dbReference type="OrthoDB" id="10254604at2759"/>
<dbReference type="PANTHER" id="PTHR15020:SF50">
    <property type="entry name" value="UPF0659 PROTEIN YMR090W"/>
    <property type="match status" value="1"/>
</dbReference>
<reference evidence="3" key="1">
    <citation type="submission" date="2016-03" db="EMBL/GenBank/DDBJ databases">
        <authorList>
            <person name="Devillers Hugo."/>
        </authorList>
    </citation>
    <scope>NUCLEOTIDE SEQUENCE [LARGE SCALE GENOMIC DNA]</scope>
</reference>
<proteinExistence type="predicted"/>
<feature type="domain" description="NAD(P)-binding" evidence="1">
    <location>
        <begin position="7"/>
        <end position="198"/>
    </location>
</feature>
<dbReference type="InterPro" id="IPR036291">
    <property type="entry name" value="NAD(P)-bd_dom_sf"/>
</dbReference>
<evidence type="ECO:0000313" key="2">
    <source>
        <dbReference type="EMBL" id="SCU88676.1"/>
    </source>
</evidence>